<dbReference type="Pfam" id="PF05250">
    <property type="entry name" value="UPF0193"/>
    <property type="match status" value="1"/>
</dbReference>
<accession>A0A4P9XF00</accession>
<organism evidence="2 3">
    <name type="scientific">Caulochytrium protostelioides</name>
    <dbReference type="NCBI Taxonomy" id="1555241"/>
    <lineage>
        <taxon>Eukaryota</taxon>
        <taxon>Fungi</taxon>
        <taxon>Fungi incertae sedis</taxon>
        <taxon>Chytridiomycota</taxon>
        <taxon>Chytridiomycota incertae sedis</taxon>
        <taxon>Chytridiomycetes</taxon>
        <taxon>Caulochytriales</taxon>
        <taxon>Caulochytriaceae</taxon>
        <taxon>Caulochytrium</taxon>
    </lineage>
</organism>
<evidence type="ECO:0000313" key="3">
    <source>
        <dbReference type="Proteomes" id="UP000274922"/>
    </source>
</evidence>
<protein>
    <submittedName>
        <fullName evidence="2">Uncharacterized protein</fullName>
    </submittedName>
</protein>
<gene>
    <name evidence="2" type="ORF">CXG81DRAFT_23249</name>
</gene>
<dbReference type="InterPro" id="IPR007914">
    <property type="entry name" value="UPF0193"/>
</dbReference>
<evidence type="ECO:0000313" key="2">
    <source>
        <dbReference type="EMBL" id="RKP04143.1"/>
    </source>
</evidence>
<evidence type="ECO:0000256" key="1">
    <source>
        <dbReference type="SAM" id="MobiDB-lite"/>
    </source>
</evidence>
<dbReference type="PANTHER" id="PTHR28348">
    <property type="entry name" value="UPF0193 PROTEIN EVG1"/>
    <property type="match status" value="1"/>
</dbReference>
<dbReference type="AlphaFoldDB" id="A0A4P9XF00"/>
<name>A0A4P9XF00_9FUNG</name>
<feature type="region of interest" description="Disordered" evidence="1">
    <location>
        <begin position="1"/>
        <end position="30"/>
    </location>
</feature>
<dbReference type="Proteomes" id="UP000274922">
    <property type="component" value="Unassembled WGS sequence"/>
</dbReference>
<dbReference type="EMBL" id="ML014113">
    <property type="protein sequence ID" value="RKP04143.1"/>
    <property type="molecule type" value="Genomic_DNA"/>
</dbReference>
<keyword evidence="3" id="KW-1185">Reference proteome</keyword>
<sequence length="228" mass="25301">MRRQALPPGASASRRGPPPPPGSSKHLSPDVQHLLKSMMRSSQLSHRQCATLEALVQQPELATRHAAGYRTAAALPPVAMAAASAAETQARLRLPPTMLRRQRWQMNPEEFEREQYVGTSRRVDRDETKRKLQTWMANSGVDGPSPEAVAAAERRAALDAKRAQEASESEFEVVLGEVRERRAWLSTMAPHGRTAATQRVEQEIEERMRHLEALDAAGLRHARPGDLS</sequence>
<proteinExistence type="predicted"/>
<dbReference type="OrthoDB" id="189770at2759"/>
<reference evidence="3" key="1">
    <citation type="journal article" date="2018" name="Nat. Microbiol.">
        <title>Leveraging single-cell genomics to expand the fungal tree of life.</title>
        <authorList>
            <person name="Ahrendt S.R."/>
            <person name="Quandt C.A."/>
            <person name="Ciobanu D."/>
            <person name="Clum A."/>
            <person name="Salamov A."/>
            <person name="Andreopoulos B."/>
            <person name="Cheng J.F."/>
            <person name="Woyke T."/>
            <person name="Pelin A."/>
            <person name="Henrissat B."/>
            <person name="Reynolds N.K."/>
            <person name="Benny G.L."/>
            <person name="Smith M.E."/>
            <person name="James T.Y."/>
            <person name="Grigoriev I.V."/>
        </authorList>
    </citation>
    <scope>NUCLEOTIDE SEQUENCE [LARGE SCALE GENOMIC DNA]</scope>
    <source>
        <strain evidence="3">ATCC 52028</strain>
    </source>
</reference>
<dbReference type="PANTHER" id="PTHR28348:SF1">
    <property type="entry name" value="UPF0193 PROTEIN EVG1"/>
    <property type="match status" value="1"/>
</dbReference>